<dbReference type="OrthoDB" id="10264738at2759"/>
<dbReference type="EMBL" id="GL378328">
    <property type="protein sequence ID" value="EFJ51267.1"/>
    <property type="molecule type" value="Genomic_DNA"/>
</dbReference>
<proteinExistence type="inferred from homology"/>
<dbReference type="RefSeq" id="XP_002947734.1">
    <property type="nucleotide sequence ID" value="XM_002947688.1"/>
</dbReference>
<keyword evidence="5 9" id="KW-0378">Hydrolase</keyword>
<dbReference type="CDD" id="cd00143">
    <property type="entry name" value="PP2Cc"/>
    <property type="match status" value="1"/>
</dbReference>
<name>D8TMJ4_VOLCA</name>
<evidence type="ECO:0000256" key="4">
    <source>
        <dbReference type="ARBA" id="ARBA00022723"/>
    </source>
</evidence>
<dbReference type="InterPro" id="IPR000222">
    <property type="entry name" value="PP2C_BS"/>
</dbReference>
<evidence type="ECO:0000259" key="10">
    <source>
        <dbReference type="PROSITE" id="PS51746"/>
    </source>
</evidence>
<evidence type="ECO:0000256" key="6">
    <source>
        <dbReference type="ARBA" id="ARBA00022842"/>
    </source>
</evidence>
<dbReference type="FunCoup" id="D8TMJ4">
    <property type="interactions" value="1235"/>
</dbReference>
<evidence type="ECO:0000313" key="11">
    <source>
        <dbReference type="EMBL" id="EFJ51267.1"/>
    </source>
</evidence>
<dbReference type="Pfam" id="PF00481">
    <property type="entry name" value="PP2C"/>
    <property type="match status" value="1"/>
</dbReference>
<dbReference type="KEGG" id="vcn:VOLCADRAFT_42867"/>
<dbReference type="PANTHER" id="PTHR13832:SF699">
    <property type="entry name" value="INTEGRIN-LINKED KINASE-ASSOCIATED SERINE_THREONINE PHOSPHATASE 2C"/>
    <property type="match status" value="1"/>
</dbReference>
<evidence type="ECO:0000256" key="3">
    <source>
        <dbReference type="ARBA" id="ARBA00013081"/>
    </source>
</evidence>
<dbReference type="GO" id="GO:0046872">
    <property type="term" value="F:metal ion binding"/>
    <property type="evidence" value="ECO:0007669"/>
    <property type="project" value="UniProtKB-KW"/>
</dbReference>
<dbReference type="Gene3D" id="3.60.40.10">
    <property type="entry name" value="PPM-type phosphatase domain"/>
    <property type="match status" value="1"/>
</dbReference>
<dbReference type="AlphaFoldDB" id="D8TMJ4"/>
<dbReference type="EC" id="3.1.3.16" evidence="3"/>
<comment type="cofactor">
    <cofactor evidence="2">
        <name>Mg(2+)</name>
        <dbReference type="ChEBI" id="CHEBI:18420"/>
    </cofactor>
</comment>
<accession>D8TMJ4</accession>
<dbReference type="InterPro" id="IPR036457">
    <property type="entry name" value="PPM-type-like_dom_sf"/>
</dbReference>
<evidence type="ECO:0000256" key="9">
    <source>
        <dbReference type="RuleBase" id="RU003465"/>
    </source>
</evidence>
<evidence type="ECO:0000313" key="12">
    <source>
        <dbReference type="Proteomes" id="UP000001058"/>
    </source>
</evidence>
<keyword evidence="8" id="KW-0464">Manganese</keyword>
<dbReference type="InterPro" id="IPR015655">
    <property type="entry name" value="PP2C"/>
</dbReference>
<sequence>AAYSEDKGCRNTMEDVCVLQLDARPEEHQPNCSLAYFGIFDGHGGVSCASFAAQHLHSRVLDSGLIRKPDAKACKAAIVEGYKKTDEALLKECTAMNWQDGACAVTVWVLQGLVLVANVGDAKVAGSSTNTSTTAGTGTAVDPKPRAILLTKEHTALLERQRIEKAGGSVVNGRLAGRIQVARSFGDAAFKKMGCSGTPDVTAFQLTSRDLFLLLGCDGFWGVFGAQEAVDVVHSLLNEGLGAKAVTNRLINIAVREKRCKDNCSVMLVWFGTV</sequence>
<dbReference type="Proteomes" id="UP000001058">
    <property type="component" value="Unassembled WGS sequence"/>
</dbReference>
<keyword evidence="7 9" id="KW-0904">Protein phosphatase</keyword>
<keyword evidence="6" id="KW-0460">Magnesium</keyword>
<dbReference type="SUPFAM" id="SSF81606">
    <property type="entry name" value="PP2C-like"/>
    <property type="match status" value="1"/>
</dbReference>
<evidence type="ECO:0000256" key="2">
    <source>
        <dbReference type="ARBA" id="ARBA00001946"/>
    </source>
</evidence>
<dbReference type="GO" id="GO:0004722">
    <property type="term" value="F:protein serine/threonine phosphatase activity"/>
    <property type="evidence" value="ECO:0007669"/>
    <property type="project" value="UniProtKB-EC"/>
</dbReference>
<dbReference type="PROSITE" id="PS51746">
    <property type="entry name" value="PPM_2"/>
    <property type="match status" value="1"/>
</dbReference>
<comment type="similarity">
    <text evidence="9">Belongs to the PP2C family.</text>
</comment>
<dbReference type="SMART" id="SM00332">
    <property type="entry name" value="PP2Cc"/>
    <property type="match status" value="1"/>
</dbReference>
<dbReference type="PROSITE" id="PS01032">
    <property type="entry name" value="PPM_1"/>
    <property type="match status" value="1"/>
</dbReference>
<feature type="domain" description="PPM-type phosphatase" evidence="10">
    <location>
        <begin position="1"/>
        <end position="271"/>
    </location>
</feature>
<organism evidence="12">
    <name type="scientific">Volvox carteri f. nagariensis</name>
    <dbReference type="NCBI Taxonomy" id="3068"/>
    <lineage>
        <taxon>Eukaryota</taxon>
        <taxon>Viridiplantae</taxon>
        <taxon>Chlorophyta</taxon>
        <taxon>core chlorophytes</taxon>
        <taxon>Chlorophyceae</taxon>
        <taxon>CS clade</taxon>
        <taxon>Chlamydomonadales</taxon>
        <taxon>Volvocaceae</taxon>
        <taxon>Volvox</taxon>
    </lineage>
</organism>
<keyword evidence="12" id="KW-1185">Reference proteome</keyword>
<evidence type="ECO:0000256" key="1">
    <source>
        <dbReference type="ARBA" id="ARBA00001936"/>
    </source>
</evidence>
<evidence type="ECO:0000256" key="8">
    <source>
        <dbReference type="ARBA" id="ARBA00023211"/>
    </source>
</evidence>
<keyword evidence="4" id="KW-0479">Metal-binding</keyword>
<dbReference type="PANTHER" id="PTHR13832">
    <property type="entry name" value="PROTEIN PHOSPHATASE 2C"/>
    <property type="match status" value="1"/>
</dbReference>
<gene>
    <name evidence="11" type="ORF">VOLCADRAFT_42867</name>
</gene>
<protein>
    <recommendedName>
        <fullName evidence="3">protein-serine/threonine phosphatase</fullName>
        <ecNumber evidence="3">3.1.3.16</ecNumber>
    </recommendedName>
</protein>
<feature type="non-terminal residue" evidence="11">
    <location>
        <position position="1"/>
    </location>
</feature>
<dbReference type="eggNOG" id="KOG0698">
    <property type="taxonomic scope" value="Eukaryota"/>
</dbReference>
<dbReference type="InParanoid" id="D8TMJ4"/>
<reference evidence="11 12" key="1">
    <citation type="journal article" date="2010" name="Science">
        <title>Genomic analysis of organismal complexity in the multicellular green alga Volvox carteri.</title>
        <authorList>
            <person name="Prochnik S.E."/>
            <person name="Umen J."/>
            <person name="Nedelcu A.M."/>
            <person name="Hallmann A."/>
            <person name="Miller S.M."/>
            <person name="Nishii I."/>
            <person name="Ferris P."/>
            <person name="Kuo A."/>
            <person name="Mitros T."/>
            <person name="Fritz-Laylin L.K."/>
            <person name="Hellsten U."/>
            <person name="Chapman J."/>
            <person name="Simakov O."/>
            <person name="Rensing S.A."/>
            <person name="Terry A."/>
            <person name="Pangilinan J."/>
            <person name="Kapitonov V."/>
            <person name="Jurka J."/>
            <person name="Salamov A."/>
            <person name="Shapiro H."/>
            <person name="Schmutz J."/>
            <person name="Grimwood J."/>
            <person name="Lindquist E."/>
            <person name="Lucas S."/>
            <person name="Grigoriev I.V."/>
            <person name="Schmitt R."/>
            <person name="Kirk D."/>
            <person name="Rokhsar D.S."/>
        </authorList>
    </citation>
    <scope>NUCLEOTIDE SEQUENCE [LARGE SCALE GENOMIC DNA]</scope>
    <source>
        <strain evidence="12">f. Nagariensis / Eve</strain>
    </source>
</reference>
<comment type="cofactor">
    <cofactor evidence="1">
        <name>Mn(2+)</name>
        <dbReference type="ChEBI" id="CHEBI:29035"/>
    </cofactor>
</comment>
<feature type="non-terminal residue" evidence="11">
    <location>
        <position position="274"/>
    </location>
</feature>
<dbReference type="GeneID" id="9624890"/>
<dbReference type="InterPro" id="IPR001932">
    <property type="entry name" value="PPM-type_phosphatase-like_dom"/>
</dbReference>
<evidence type="ECO:0000256" key="7">
    <source>
        <dbReference type="ARBA" id="ARBA00022912"/>
    </source>
</evidence>
<evidence type="ECO:0000256" key="5">
    <source>
        <dbReference type="ARBA" id="ARBA00022801"/>
    </source>
</evidence>